<gene>
    <name evidence="2" type="ORF">N782_16360</name>
</gene>
<sequence length="61" mass="6912">MSYVHKYDNQNSSAGTPPTKQTTEIKKGLNLDWNDHPKEKPPSNEYPNTHPTLGIVIDLHI</sequence>
<proteinExistence type="predicted"/>
<accession>A0A0A2T8G7</accession>
<reference evidence="2 3" key="1">
    <citation type="journal article" date="2015" name="Stand. Genomic Sci.">
        <title>High quality draft genome sequence of the moderately halophilic bacterium Pontibacillus yanchengensis Y32(T) and comparison among Pontibacillus genomes.</title>
        <authorList>
            <person name="Huang J."/>
            <person name="Qiao Z.X."/>
            <person name="Tang J.W."/>
            <person name="Wang G."/>
        </authorList>
    </citation>
    <scope>NUCLEOTIDE SEQUENCE [LARGE SCALE GENOMIC DNA]</scope>
    <source>
        <strain evidence="2 3">Y32</strain>
    </source>
</reference>
<protein>
    <submittedName>
        <fullName evidence="2">Uncharacterized protein</fullName>
    </submittedName>
</protein>
<feature type="region of interest" description="Disordered" evidence="1">
    <location>
        <begin position="1"/>
        <end position="53"/>
    </location>
</feature>
<evidence type="ECO:0000256" key="1">
    <source>
        <dbReference type="SAM" id="MobiDB-lite"/>
    </source>
</evidence>
<comment type="caution">
    <text evidence="2">The sequence shown here is derived from an EMBL/GenBank/DDBJ whole genome shotgun (WGS) entry which is preliminary data.</text>
</comment>
<name>A0A0A2T8G7_9BACI</name>
<dbReference type="AlphaFoldDB" id="A0A0A2T8G7"/>
<feature type="compositionally biased region" description="Polar residues" evidence="1">
    <location>
        <begin position="9"/>
        <end position="22"/>
    </location>
</feature>
<evidence type="ECO:0000313" key="2">
    <source>
        <dbReference type="EMBL" id="KGP71814.1"/>
    </source>
</evidence>
<feature type="compositionally biased region" description="Basic and acidic residues" evidence="1">
    <location>
        <begin position="23"/>
        <end position="42"/>
    </location>
</feature>
<dbReference type="EMBL" id="AVBF01000047">
    <property type="protein sequence ID" value="KGP71814.1"/>
    <property type="molecule type" value="Genomic_DNA"/>
</dbReference>
<dbReference type="OrthoDB" id="9902191at2"/>
<dbReference type="RefSeq" id="WP_036821881.1">
    <property type="nucleotide sequence ID" value="NZ_AVBF01000047.1"/>
</dbReference>
<organism evidence="2 3">
    <name type="scientific">Pontibacillus yanchengensis Y32</name>
    <dbReference type="NCBI Taxonomy" id="1385514"/>
    <lineage>
        <taxon>Bacteria</taxon>
        <taxon>Bacillati</taxon>
        <taxon>Bacillota</taxon>
        <taxon>Bacilli</taxon>
        <taxon>Bacillales</taxon>
        <taxon>Bacillaceae</taxon>
        <taxon>Pontibacillus</taxon>
    </lineage>
</organism>
<evidence type="ECO:0000313" key="3">
    <source>
        <dbReference type="Proteomes" id="UP000030147"/>
    </source>
</evidence>
<dbReference type="Proteomes" id="UP000030147">
    <property type="component" value="Unassembled WGS sequence"/>
</dbReference>
<keyword evidence="3" id="KW-1185">Reference proteome</keyword>